<reference evidence="8" key="1">
    <citation type="journal article" date="2017" name="Genome Biol.">
        <title>Comparative genomics reveals high biological diversity and specific adaptations in the industrially and medically important fungal genus Aspergillus.</title>
        <authorList>
            <person name="de Vries R.P."/>
            <person name="Riley R."/>
            <person name="Wiebenga A."/>
            <person name="Aguilar-Osorio G."/>
            <person name="Amillis S."/>
            <person name="Uchima C.A."/>
            <person name="Anderluh G."/>
            <person name="Asadollahi M."/>
            <person name="Askin M."/>
            <person name="Barry K."/>
            <person name="Battaglia E."/>
            <person name="Bayram O."/>
            <person name="Benocci T."/>
            <person name="Braus-Stromeyer S.A."/>
            <person name="Caldana C."/>
            <person name="Canovas D."/>
            <person name="Cerqueira G.C."/>
            <person name="Chen F."/>
            <person name="Chen W."/>
            <person name="Choi C."/>
            <person name="Clum A."/>
            <person name="Dos Santos R.A."/>
            <person name="Damasio A.R."/>
            <person name="Diallinas G."/>
            <person name="Emri T."/>
            <person name="Fekete E."/>
            <person name="Flipphi M."/>
            <person name="Freyberg S."/>
            <person name="Gallo A."/>
            <person name="Gournas C."/>
            <person name="Habgood R."/>
            <person name="Hainaut M."/>
            <person name="Harispe M.L."/>
            <person name="Henrissat B."/>
            <person name="Hilden K.S."/>
            <person name="Hope R."/>
            <person name="Hossain A."/>
            <person name="Karabika E."/>
            <person name="Karaffa L."/>
            <person name="Karanyi Z."/>
            <person name="Krasevec N."/>
            <person name="Kuo A."/>
            <person name="Kusch H."/>
            <person name="LaButti K."/>
            <person name="Lagendijk E.L."/>
            <person name="Lapidus A."/>
            <person name="Levasseur A."/>
            <person name="Lindquist E."/>
            <person name="Lipzen A."/>
            <person name="Logrieco A.F."/>
            <person name="MacCabe A."/>
            <person name="Maekelae M.R."/>
            <person name="Malavazi I."/>
            <person name="Melin P."/>
            <person name="Meyer V."/>
            <person name="Mielnichuk N."/>
            <person name="Miskei M."/>
            <person name="Molnar A.P."/>
            <person name="Mule G."/>
            <person name="Ngan C.Y."/>
            <person name="Orejas M."/>
            <person name="Orosz E."/>
            <person name="Ouedraogo J.P."/>
            <person name="Overkamp K.M."/>
            <person name="Park H.-S."/>
            <person name="Perrone G."/>
            <person name="Piumi F."/>
            <person name="Punt P.J."/>
            <person name="Ram A.F."/>
            <person name="Ramon A."/>
            <person name="Rauscher S."/>
            <person name="Record E."/>
            <person name="Riano-Pachon D.M."/>
            <person name="Robert V."/>
            <person name="Roehrig J."/>
            <person name="Ruller R."/>
            <person name="Salamov A."/>
            <person name="Salih N.S."/>
            <person name="Samson R.A."/>
            <person name="Sandor E."/>
            <person name="Sanguinetti M."/>
            <person name="Schuetze T."/>
            <person name="Sepcic K."/>
            <person name="Shelest E."/>
            <person name="Sherlock G."/>
            <person name="Sophianopoulou V."/>
            <person name="Squina F.M."/>
            <person name="Sun H."/>
            <person name="Susca A."/>
            <person name="Todd R.B."/>
            <person name="Tsang A."/>
            <person name="Unkles S.E."/>
            <person name="van de Wiele N."/>
            <person name="van Rossen-Uffink D."/>
            <person name="Oliveira J.V."/>
            <person name="Vesth T.C."/>
            <person name="Visser J."/>
            <person name="Yu J.-H."/>
            <person name="Zhou M."/>
            <person name="Andersen M.R."/>
            <person name="Archer D.B."/>
            <person name="Baker S.E."/>
            <person name="Benoit I."/>
            <person name="Brakhage A.A."/>
            <person name="Braus G.H."/>
            <person name="Fischer R."/>
            <person name="Frisvad J.C."/>
            <person name="Goldman G.H."/>
            <person name="Houbraken J."/>
            <person name="Oakley B."/>
            <person name="Pocsi I."/>
            <person name="Scazzocchio C."/>
            <person name="Seiboth B."/>
            <person name="vanKuyk P.A."/>
            <person name="Wortman J."/>
            <person name="Dyer P.S."/>
            <person name="Grigoriev I.V."/>
        </authorList>
    </citation>
    <scope>NUCLEOTIDE SEQUENCE [LARGE SCALE GENOMIC DNA]</scope>
    <source>
        <strain evidence="8">CBS 506.65</strain>
    </source>
</reference>
<dbReference type="SMART" id="SM01417">
    <property type="entry name" value="Solute_trans_a"/>
    <property type="match status" value="1"/>
</dbReference>
<evidence type="ECO:0000256" key="2">
    <source>
        <dbReference type="ARBA" id="ARBA00022692"/>
    </source>
</evidence>
<sequence>MGWPVCNSTLENESISETPLWTDGLTYHKLSVLIGLALGIFSVVVSGGLIMLHATHYSKPTEQRYIIRILFMVPIYSLVAFLSLYYYRDAVYYEVLGDCYEAFAISAFFTLLCQYIAPDLHSQKEYFRGIKPKQWVWPIPWLQRCWGGENGIWRIPRSGLTWFNVIWAGVFQYCFLRVLMTIVAVVTQAFNVYCEESLNPAFSHIWVLCIESVCVTIAMYCLIQFYIQVMNDIAQYEPLLKIVSIKLVIFLSFWQSTVISFLVSAGAVKASKTIQMQDLKVGIPNLLIAIEMAIFAVLHWWAFPWRPYVSGHPNGSEVTDLYGNGHVVYQGGLFGMKALVDASNPWDLFKATGRGFRWLFVGRKRRTMDPSYQNQSDSISLKPAESASETNLANSGVTAYGGAGMSAAQRSRYGTSPPNEEGEVLLAHAQPNPTSYSIQSTGDLGMVPQSYDSDRSVLALPGHISQS</sequence>
<organism evidence="7 8">
    <name type="scientific">Penicilliopsis zonata CBS 506.65</name>
    <dbReference type="NCBI Taxonomy" id="1073090"/>
    <lineage>
        <taxon>Eukaryota</taxon>
        <taxon>Fungi</taxon>
        <taxon>Dikarya</taxon>
        <taxon>Ascomycota</taxon>
        <taxon>Pezizomycotina</taxon>
        <taxon>Eurotiomycetes</taxon>
        <taxon>Eurotiomycetidae</taxon>
        <taxon>Eurotiales</taxon>
        <taxon>Aspergillaceae</taxon>
        <taxon>Penicilliopsis</taxon>
    </lineage>
</organism>
<dbReference type="Proteomes" id="UP000184188">
    <property type="component" value="Unassembled WGS sequence"/>
</dbReference>
<feature type="transmembrane region" description="Helical" evidence="6">
    <location>
        <begin position="162"/>
        <end position="185"/>
    </location>
</feature>
<dbReference type="PANTHER" id="PTHR23423">
    <property type="entry name" value="ORGANIC SOLUTE TRANSPORTER-RELATED"/>
    <property type="match status" value="1"/>
</dbReference>
<accession>A0A1L9SNU3</accession>
<keyword evidence="3 6" id="KW-1133">Transmembrane helix</keyword>
<feature type="transmembrane region" description="Helical" evidence="6">
    <location>
        <begin position="65"/>
        <end position="87"/>
    </location>
</feature>
<feature type="transmembrane region" description="Helical" evidence="6">
    <location>
        <begin position="239"/>
        <end position="263"/>
    </location>
</feature>
<feature type="region of interest" description="Disordered" evidence="5">
    <location>
        <begin position="408"/>
        <end position="450"/>
    </location>
</feature>
<evidence type="ECO:0000256" key="5">
    <source>
        <dbReference type="SAM" id="MobiDB-lite"/>
    </source>
</evidence>
<dbReference type="GeneID" id="34610002"/>
<dbReference type="Pfam" id="PF03619">
    <property type="entry name" value="Solute_trans_a"/>
    <property type="match status" value="1"/>
</dbReference>
<gene>
    <name evidence="7" type="ORF">ASPZODRAFT_1344699</name>
</gene>
<evidence type="ECO:0000256" key="6">
    <source>
        <dbReference type="SAM" id="Phobius"/>
    </source>
</evidence>
<dbReference type="STRING" id="1073090.A0A1L9SNU3"/>
<protein>
    <recommendedName>
        <fullName evidence="9">DUF300 domain protein</fullName>
    </recommendedName>
</protein>
<evidence type="ECO:0000256" key="3">
    <source>
        <dbReference type="ARBA" id="ARBA00022989"/>
    </source>
</evidence>
<evidence type="ECO:0000256" key="4">
    <source>
        <dbReference type="ARBA" id="ARBA00023136"/>
    </source>
</evidence>
<evidence type="ECO:0000313" key="8">
    <source>
        <dbReference type="Proteomes" id="UP000184188"/>
    </source>
</evidence>
<keyword evidence="8" id="KW-1185">Reference proteome</keyword>
<dbReference type="EMBL" id="KV878338">
    <property type="protein sequence ID" value="OJJ48905.1"/>
    <property type="molecule type" value="Genomic_DNA"/>
</dbReference>
<keyword evidence="4 6" id="KW-0472">Membrane</keyword>
<evidence type="ECO:0008006" key="9">
    <source>
        <dbReference type="Google" id="ProtNLM"/>
    </source>
</evidence>
<feature type="transmembrane region" description="Helical" evidence="6">
    <location>
        <begin position="205"/>
        <end position="227"/>
    </location>
</feature>
<dbReference type="OrthoDB" id="5348404at2759"/>
<feature type="compositionally biased region" description="Polar residues" evidence="5">
    <location>
        <begin position="408"/>
        <end position="418"/>
    </location>
</feature>
<dbReference type="InterPro" id="IPR005178">
    <property type="entry name" value="Ostalpha/TMEM184C"/>
</dbReference>
<dbReference type="VEuPathDB" id="FungiDB:ASPZODRAFT_1344699"/>
<name>A0A1L9SNU3_9EURO</name>
<evidence type="ECO:0000313" key="7">
    <source>
        <dbReference type="EMBL" id="OJJ48905.1"/>
    </source>
</evidence>
<dbReference type="RefSeq" id="XP_022583415.1">
    <property type="nucleotide sequence ID" value="XM_022723537.1"/>
</dbReference>
<feature type="transmembrane region" description="Helical" evidence="6">
    <location>
        <begin position="30"/>
        <end position="53"/>
    </location>
</feature>
<evidence type="ECO:0000256" key="1">
    <source>
        <dbReference type="ARBA" id="ARBA00004141"/>
    </source>
</evidence>
<comment type="subcellular location">
    <subcellularLocation>
        <location evidence="1">Membrane</location>
        <topology evidence="1">Multi-pass membrane protein</topology>
    </subcellularLocation>
</comment>
<feature type="transmembrane region" description="Helical" evidence="6">
    <location>
        <begin position="283"/>
        <end position="303"/>
    </location>
</feature>
<proteinExistence type="predicted"/>
<dbReference type="AlphaFoldDB" id="A0A1L9SNU3"/>
<feature type="compositionally biased region" description="Polar residues" evidence="5">
    <location>
        <begin position="431"/>
        <end position="442"/>
    </location>
</feature>
<dbReference type="GO" id="GO:0016020">
    <property type="term" value="C:membrane"/>
    <property type="evidence" value="ECO:0007669"/>
    <property type="project" value="UniProtKB-SubCell"/>
</dbReference>
<keyword evidence="2 6" id="KW-0812">Transmembrane</keyword>